<gene>
    <name evidence="1" type="ORF">NON19_11325</name>
</gene>
<reference evidence="1 2" key="1">
    <citation type="submission" date="2022-06" db="EMBL/GenBank/DDBJ databases">
        <title>Draft genome sequence of type strain Streptomyces rubrisoli DSM 42083.</title>
        <authorList>
            <person name="Duangmal K."/>
            <person name="Klaysubun C."/>
        </authorList>
    </citation>
    <scope>NUCLEOTIDE SEQUENCE [LARGE SCALE GENOMIC DNA]</scope>
    <source>
        <strain evidence="1 2">DSM 42083</strain>
    </source>
</reference>
<evidence type="ECO:0000313" key="2">
    <source>
        <dbReference type="Proteomes" id="UP001206206"/>
    </source>
</evidence>
<keyword evidence="2" id="KW-1185">Reference proteome</keyword>
<protein>
    <recommendedName>
        <fullName evidence="3">ABC transporter substrate-binding protein</fullName>
    </recommendedName>
</protein>
<organism evidence="1 2">
    <name type="scientific">Streptantibioticus rubrisoli</name>
    <dbReference type="NCBI Taxonomy" id="1387313"/>
    <lineage>
        <taxon>Bacteria</taxon>
        <taxon>Bacillati</taxon>
        <taxon>Actinomycetota</taxon>
        <taxon>Actinomycetes</taxon>
        <taxon>Kitasatosporales</taxon>
        <taxon>Streptomycetaceae</taxon>
        <taxon>Streptantibioticus</taxon>
    </lineage>
</organism>
<accession>A0ABT1PB64</accession>
<dbReference type="RefSeq" id="WP_255926938.1">
    <property type="nucleotide sequence ID" value="NZ_JANFNH010000008.1"/>
</dbReference>
<comment type="caution">
    <text evidence="1">The sequence shown here is derived from an EMBL/GenBank/DDBJ whole genome shotgun (WGS) entry which is preliminary data.</text>
</comment>
<sequence length="306" mass="32082">MPNRPLSVGVFSPSVLLRVARSVGLLQEHGVDVTEVEVESAPDQFRDLLNGTLDAAFTSPDNVIAYRFTPDNPLGRTGDARIMAALDRGLGLGVYARPGVTAAAQLRGTTVGVDAPGSGYAFGLYAVLESLGLRPPGSGRPDYAVRPLGGTPRRLAALLDGQCTATVLGAGAELRAQDAGAVRLAGLVEVCGRYLGTVLTAVGAHGVRAARPLAEALGTTARLIVRGELDAAVLRESRAALGLTAEQAARHAARLRDPDEGLVPDGTVDRRALRTVLALRMRHCPRDRSLATALEPERGLLEPRSR</sequence>
<dbReference type="Proteomes" id="UP001206206">
    <property type="component" value="Unassembled WGS sequence"/>
</dbReference>
<dbReference type="PANTHER" id="PTHR30024">
    <property type="entry name" value="ALIPHATIC SULFONATES-BINDING PROTEIN-RELATED"/>
    <property type="match status" value="1"/>
</dbReference>
<evidence type="ECO:0008006" key="3">
    <source>
        <dbReference type="Google" id="ProtNLM"/>
    </source>
</evidence>
<proteinExistence type="predicted"/>
<dbReference type="EMBL" id="JANFNH010000008">
    <property type="protein sequence ID" value="MCQ4042607.1"/>
    <property type="molecule type" value="Genomic_DNA"/>
</dbReference>
<dbReference type="SUPFAM" id="SSF53850">
    <property type="entry name" value="Periplasmic binding protein-like II"/>
    <property type="match status" value="1"/>
</dbReference>
<evidence type="ECO:0000313" key="1">
    <source>
        <dbReference type="EMBL" id="MCQ4042607.1"/>
    </source>
</evidence>
<dbReference type="Gene3D" id="3.40.190.10">
    <property type="entry name" value="Periplasmic binding protein-like II"/>
    <property type="match status" value="2"/>
</dbReference>
<name>A0ABT1PB64_9ACTN</name>